<organism evidence="2 3">
    <name type="scientific">Phanerochaete sordida</name>
    <dbReference type="NCBI Taxonomy" id="48140"/>
    <lineage>
        <taxon>Eukaryota</taxon>
        <taxon>Fungi</taxon>
        <taxon>Dikarya</taxon>
        <taxon>Basidiomycota</taxon>
        <taxon>Agaricomycotina</taxon>
        <taxon>Agaricomycetes</taxon>
        <taxon>Polyporales</taxon>
        <taxon>Phanerochaetaceae</taxon>
        <taxon>Phanerochaete</taxon>
    </lineage>
</organism>
<protein>
    <submittedName>
        <fullName evidence="2">F-box protein</fullName>
    </submittedName>
</protein>
<dbReference type="PROSITE" id="PS50181">
    <property type="entry name" value="FBOX"/>
    <property type="match status" value="1"/>
</dbReference>
<name>A0A9P3LBM3_9APHY</name>
<dbReference type="SUPFAM" id="SSF81383">
    <property type="entry name" value="F-box domain"/>
    <property type="match status" value="1"/>
</dbReference>
<evidence type="ECO:0000313" key="3">
    <source>
        <dbReference type="Proteomes" id="UP000703269"/>
    </source>
</evidence>
<feature type="domain" description="F-box" evidence="1">
    <location>
        <begin position="1"/>
        <end position="53"/>
    </location>
</feature>
<dbReference type="Pfam" id="PF12937">
    <property type="entry name" value="F-box-like"/>
    <property type="match status" value="1"/>
</dbReference>
<dbReference type="AlphaFoldDB" id="A0A9P3LBM3"/>
<accession>A0A9P3LBM3</accession>
<dbReference type="Gene3D" id="1.20.1280.50">
    <property type="match status" value="1"/>
</dbReference>
<comment type="caution">
    <text evidence="2">The sequence shown here is derived from an EMBL/GenBank/DDBJ whole genome shotgun (WGS) entry which is preliminary data.</text>
</comment>
<reference evidence="2 3" key="1">
    <citation type="submission" date="2021-08" db="EMBL/GenBank/DDBJ databases">
        <title>Draft Genome Sequence of Phanerochaete sordida strain YK-624.</title>
        <authorList>
            <person name="Mori T."/>
            <person name="Dohra H."/>
            <person name="Suzuki T."/>
            <person name="Kawagishi H."/>
            <person name="Hirai H."/>
        </authorList>
    </citation>
    <scope>NUCLEOTIDE SEQUENCE [LARGE SCALE GENOMIC DNA]</scope>
    <source>
        <strain evidence="2 3">YK-624</strain>
    </source>
</reference>
<proteinExistence type="predicted"/>
<dbReference type="Proteomes" id="UP000703269">
    <property type="component" value="Unassembled WGS sequence"/>
</dbReference>
<dbReference type="SMART" id="SM00256">
    <property type="entry name" value="FBOX"/>
    <property type="match status" value="1"/>
</dbReference>
<keyword evidence="3" id="KW-1185">Reference proteome</keyword>
<dbReference type="InterPro" id="IPR001810">
    <property type="entry name" value="F-box_dom"/>
</dbReference>
<dbReference type="OrthoDB" id="2788844at2759"/>
<dbReference type="CDD" id="cd09917">
    <property type="entry name" value="F-box_SF"/>
    <property type="match status" value="1"/>
</dbReference>
<evidence type="ECO:0000313" key="2">
    <source>
        <dbReference type="EMBL" id="GJE88228.1"/>
    </source>
</evidence>
<dbReference type="InterPro" id="IPR036047">
    <property type="entry name" value="F-box-like_dom_sf"/>
</dbReference>
<gene>
    <name evidence="2" type="ORF">PsYK624_043110</name>
</gene>
<dbReference type="EMBL" id="BPQB01000008">
    <property type="protein sequence ID" value="GJE88228.1"/>
    <property type="molecule type" value="Genomic_DNA"/>
</dbReference>
<sequence>MQVPDELLLLIVSYFPLPTLIRARGVCRLWRSVIPGSHLPAFRRGLLELYLRLLASPVFAPTRKAVLAQRCYWSRAAYLAQLPPALPADFRAWVTEWPERALLGLVWPGLRHARNMFSEADLLGDTGTCILPIAILNSVAFHTPEPCMMQAYMYAPAARADAGVALLIDDAFIDGYQRSRILLLSGACKGADMAGRVYQVAGVKGAMDVPLAKSWTEYLNQELSRQEQWFRGHQC</sequence>
<evidence type="ECO:0000259" key="1">
    <source>
        <dbReference type="PROSITE" id="PS50181"/>
    </source>
</evidence>